<feature type="transmembrane region" description="Helical" evidence="6">
    <location>
        <begin position="12"/>
        <end position="31"/>
    </location>
</feature>
<evidence type="ECO:0000256" key="1">
    <source>
        <dbReference type="ARBA" id="ARBA00004651"/>
    </source>
</evidence>
<protein>
    <recommendedName>
        <fullName evidence="9">Cation/H+ exchanger domain-containing protein</fullName>
    </recommendedName>
</protein>
<proteinExistence type="predicted"/>
<dbReference type="PANTHER" id="PTHR10110">
    <property type="entry name" value="SODIUM/HYDROGEN EXCHANGER"/>
    <property type="match status" value="1"/>
</dbReference>
<dbReference type="PANTHER" id="PTHR10110:SF86">
    <property type="entry name" value="SODIUM_HYDROGEN EXCHANGER 7"/>
    <property type="match status" value="1"/>
</dbReference>
<comment type="caution">
    <text evidence="7">The sequence shown here is derived from an EMBL/GenBank/DDBJ whole genome shotgun (WGS) entry which is preliminary data.</text>
</comment>
<keyword evidence="6" id="KW-0472">Membrane</keyword>
<evidence type="ECO:0008006" key="9">
    <source>
        <dbReference type="Google" id="ProtNLM"/>
    </source>
</evidence>
<organism evidence="7 8">
    <name type="scientific">Prorocentrum cordatum</name>
    <dbReference type="NCBI Taxonomy" id="2364126"/>
    <lineage>
        <taxon>Eukaryota</taxon>
        <taxon>Sar</taxon>
        <taxon>Alveolata</taxon>
        <taxon>Dinophyceae</taxon>
        <taxon>Prorocentrales</taxon>
        <taxon>Prorocentraceae</taxon>
        <taxon>Prorocentrum</taxon>
    </lineage>
</organism>
<keyword evidence="3" id="KW-1003">Cell membrane</keyword>
<reference evidence="7" key="1">
    <citation type="submission" date="2023-10" db="EMBL/GenBank/DDBJ databases">
        <authorList>
            <person name="Chen Y."/>
            <person name="Shah S."/>
            <person name="Dougan E. K."/>
            <person name="Thang M."/>
            <person name="Chan C."/>
        </authorList>
    </citation>
    <scope>NUCLEOTIDE SEQUENCE [LARGE SCALE GENOMIC DNA]</scope>
</reference>
<evidence type="ECO:0000256" key="5">
    <source>
        <dbReference type="SAM" id="MobiDB-lite"/>
    </source>
</evidence>
<comment type="subcellular location">
    <subcellularLocation>
        <location evidence="1">Cell membrane</location>
        <topology evidence="1">Multi-pass membrane protein</topology>
    </subcellularLocation>
</comment>
<evidence type="ECO:0000256" key="3">
    <source>
        <dbReference type="ARBA" id="ARBA00022475"/>
    </source>
</evidence>
<sequence>MVQVKGIDYAHLCVLYTACVIIRGSMIYLSLPVLNLLGHSSAEPVTPADATLMCWGGLRGAVGLALAIQVSIERADGMLSEIQGQRVLFYVGGIALMTLVVNATSCPMLVKFLKLNRPSGTKQMMMLNLKRKMQRSTNTSVGLSSIGAEIQQERLVQEPGGEVPEDRPSDMRRRQSPQRGPGRSAPVTPGRASPPASRLLAVPGPVAPPRPLEHESGQTPPAVM</sequence>
<dbReference type="EMBL" id="CAUYUJ010017003">
    <property type="protein sequence ID" value="CAK0870836.1"/>
    <property type="molecule type" value="Genomic_DNA"/>
</dbReference>
<accession>A0ABN9VCM1</accession>
<keyword evidence="8" id="KW-1185">Reference proteome</keyword>
<keyword evidence="2" id="KW-0813">Transport</keyword>
<feature type="transmembrane region" description="Helical" evidence="6">
    <location>
        <begin position="87"/>
        <end position="110"/>
    </location>
</feature>
<evidence type="ECO:0000313" key="7">
    <source>
        <dbReference type="EMBL" id="CAK0870836.1"/>
    </source>
</evidence>
<evidence type="ECO:0000313" key="8">
    <source>
        <dbReference type="Proteomes" id="UP001189429"/>
    </source>
</evidence>
<evidence type="ECO:0000256" key="6">
    <source>
        <dbReference type="SAM" id="Phobius"/>
    </source>
</evidence>
<feature type="region of interest" description="Disordered" evidence="5">
    <location>
        <begin position="136"/>
        <end position="224"/>
    </location>
</feature>
<keyword evidence="6" id="KW-0812">Transmembrane</keyword>
<evidence type="ECO:0000256" key="2">
    <source>
        <dbReference type="ARBA" id="ARBA00022448"/>
    </source>
</evidence>
<feature type="compositionally biased region" description="Basic and acidic residues" evidence="5">
    <location>
        <begin position="164"/>
        <end position="173"/>
    </location>
</feature>
<dbReference type="InterPro" id="IPR018422">
    <property type="entry name" value="Cation/H_exchanger_CPA1"/>
</dbReference>
<keyword evidence="6" id="KW-1133">Transmembrane helix</keyword>
<name>A0ABN9VCM1_9DINO</name>
<evidence type="ECO:0000256" key="4">
    <source>
        <dbReference type="ARBA" id="ARBA00023065"/>
    </source>
</evidence>
<gene>
    <name evidence="7" type="ORF">PCOR1329_LOCUS56825</name>
</gene>
<keyword evidence="4" id="KW-0406">Ion transport</keyword>
<dbReference type="Proteomes" id="UP001189429">
    <property type="component" value="Unassembled WGS sequence"/>
</dbReference>